<evidence type="ECO:0000313" key="2">
    <source>
        <dbReference type="Proteomes" id="UP000807785"/>
    </source>
</evidence>
<evidence type="ECO:0000313" key="1">
    <source>
        <dbReference type="EMBL" id="MBK6974419.1"/>
    </source>
</evidence>
<sequence length="96" mass="11326">MKAPAIEDTREVEVTRVSKNGFWVSLPEEEVYLPFQHFPWFRDAPLRQVLNVQHPSTHKLYWPDLGIDIELQSITYPEPIAIVRPEEGWTRRSRIA</sequence>
<organism evidence="1 2">
    <name type="scientific">Candidatus Methylophosphatis roskildensis</name>
    <dbReference type="NCBI Taxonomy" id="2899263"/>
    <lineage>
        <taxon>Bacteria</taxon>
        <taxon>Pseudomonadati</taxon>
        <taxon>Pseudomonadota</taxon>
        <taxon>Betaproteobacteria</taxon>
        <taxon>Nitrosomonadales</taxon>
        <taxon>Sterolibacteriaceae</taxon>
        <taxon>Candidatus Methylophosphatis</taxon>
    </lineage>
</organism>
<name>A0A9D7E5J2_9PROT</name>
<proteinExistence type="predicted"/>
<dbReference type="AlphaFoldDB" id="A0A9D7E5J2"/>
<protein>
    <submittedName>
        <fullName evidence="1">DUF2442 domain-containing protein</fullName>
    </submittedName>
</protein>
<dbReference type="Pfam" id="PF10387">
    <property type="entry name" value="DUF2442"/>
    <property type="match status" value="1"/>
</dbReference>
<dbReference type="EMBL" id="JADJEV010000004">
    <property type="protein sequence ID" value="MBK6974419.1"/>
    <property type="molecule type" value="Genomic_DNA"/>
</dbReference>
<dbReference type="InterPro" id="IPR018841">
    <property type="entry name" value="DUF2442"/>
</dbReference>
<reference evidence="1" key="1">
    <citation type="submission" date="2020-10" db="EMBL/GenBank/DDBJ databases">
        <title>Connecting structure to function with the recovery of over 1000 high-quality activated sludge metagenome-assembled genomes encoding full-length rRNA genes using long-read sequencing.</title>
        <authorList>
            <person name="Singleton C.M."/>
            <person name="Petriglieri F."/>
            <person name="Kristensen J.M."/>
            <person name="Kirkegaard R.H."/>
            <person name="Michaelsen T.Y."/>
            <person name="Andersen M.H."/>
            <person name="Karst S.M."/>
            <person name="Dueholm M.S."/>
            <person name="Nielsen P.H."/>
            <person name="Albertsen M."/>
        </authorList>
    </citation>
    <scope>NUCLEOTIDE SEQUENCE</scope>
    <source>
        <strain evidence="1">Bjer_18-Q3-R1-45_BAT3C.347</strain>
    </source>
</reference>
<dbReference type="Proteomes" id="UP000807785">
    <property type="component" value="Unassembled WGS sequence"/>
</dbReference>
<gene>
    <name evidence="1" type="ORF">IPH26_16225</name>
</gene>
<accession>A0A9D7E5J2</accession>
<comment type="caution">
    <text evidence="1">The sequence shown here is derived from an EMBL/GenBank/DDBJ whole genome shotgun (WGS) entry which is preliminary data.</text>
</comment>